<evidence type="ECO:0000313" key="2">
    <source>
        <dbReference type="EMBL" id="KAI1704717.1"/>
    </source>
</evidence>
<organism evidence="2 3">
    <name type="scientific">Ditylenchus destructor</name>
    <dbReference type="NCBI Taxonomy" id="166010"/>
    <lineage>
        <taxon>Eukaryota</taxon>
        <taxon>Metazoa</taxon>
        <taxon>Ecdysozoa</taxon>
        <taxon>Nematoda</taxon>
        <taxon>Chromadorea</taxon>
        <taxon>Rhabditida</taxon>
        <taxon>Tylenchina</taxon>
        <taxon>Tylenchomorpha</taxon>
        <taxon>Sphaerularioidea</taxon>
        <taxon>Anguinidae</taxon>
        <taxon>Anguininae</taxon>
        <taxon>Ditylenchus</taxon>
    </lineage>
</organism>
<accession>A0AAD4MV67</accession>
<evidence type="ECO:0000313" key="3">
    <source>
        <dbReference type="Proteomes" id="UP001201812"/>
    </source>
</evidence>
<reference evidence="2" key="1">
    <citation type="submission" date="2022-01" db="EMBL/GenBank/DDBJ databases">
        <title>Genome Sequence Resource for Two Populations of Ditylenchus destructor, the Migratory Endoparasitic Phytonematode.</title>
        <authorList>
            <person name="Zhang H."/>
            <person name="Lin R."/>
            <person name="Xie B."/>
        </authorList>
    </citation>
    <scope>NUCLEOTIDE SEQUENCE</scope>
    <source>
        <strain evidence="2">BazhouSP</strain>
    </source>
</reference>
<feature type="compositionally biased region" description="Polar residues" evidence="1">
    <location>
        <begin position="54"/>
        <end position="67"/>
    </location>
</feature>
<sequence length="168" mass="18195">MPSDIPSTSSFRSTLDPVCRDHNRRTSSPAIQRPSTSSSTDNSLRPPTVRTGGSLRTPQRPKTNNFGSFYLPKRRRAQSLDFDSETARLLFNMARMAEAMAWSHVTSQVTTRVNPASGGDDWAIGGTQTDCSSSSGSTPPASPTPSSISDSSCYFDAEEENNEKGKNV</sequence>
<comment type="caution">
    <text evidence="2">The sequence shown here is derived from an EMBL/GenBank/DDBJ whole genome shotgun (WGS) entry which is preliminary data.</text>
</comment>
<feature type="region of interest" description="Disordered" evidence="1">
    <location>
        <begin position="1"/>
        <end position="71"/>
    </location>
</feature>
<feature type="region of interest" description="Disordered" evidence="1">
    <location>
        <begin position="113"/>
        <end position="168"/>
    </location>
</feature>
<feature type="compositionally biased region" description="Polar residues" evidence="1">
    <location>
        <begin position="1"/>
        <end position="13"/>
    </location>
</feature>
<protein>
    <submittedName>
        <fullName evidence="2">Uncharacterized protein</fullName>
    </submittedName>
</protein>
<name>A0AAD4MV67_9BILA</name>
<keyword evidence="3" id="KW-1185">Reference proteome</keyword>
<dbReference type="EMBL" id="JAKKPZ010000064">
    <property type="protein sequence ID" value="KAI1704717.1"/>
    <property type="molecule type" value="Genomic_DNA"/>
</dbReference>
<feature type="compositionally biased region" description="Polar residues" evidence="1">
    <location>
        <begin position="26"/>
        <end position="45"/>
    </location>
</feature>
<dbReference type="AlphaFoldDB" id="A0AAD4MV67"/>
<evidence type="ECO:0000256" key="1">
    <source>
        <dbReference type="SAM" id="MobiDB-lite"/>
    </source>
</evidence>
<proteinExistence type="predicted"/>
<gene>
    <name evidence="2" type="ORF">DdX_14073</name>
</gene>
<feature type="compositionally biased region" description="Low complexity" evidence="1">
    <location>
        <begin position="132"/>
        <end position="152"/>
    </location>
</feature>
<dbReference type="Proteomes" id="UP001201812">
    <property type="component" value="Unassembled WGS sequence"/>
</dbReference>